<dbReference type="InterPro" id="IPR025558">
    <property type="entry name" value="DUF4283"/>
</dbReference>
<evidence type="ECO:0000256" key="1">
    <source>
        <dbReference type="ARBA" id="ARBA00004496"/>
    </source>
</evidence>
<reference evidence="12 13" key="1">
    <citation type="submission" date="2020-12" db="EMBL/GenBank/DDBJ databases">
        <title>Concerted genomic and epigenomic changes stabilize Arabidopsis allopolyploids.</title>
        <authorList>
            <person name="Chen Z."/>
        </authorList>
    </citation>
    <scope>NUCLEOTIDE SEQUENCE [LARGE SCALE GENOMIC DNA]</scope>
    <source>
        <strain evidence="12">Allo738</strain>
        <tissue evidence="12">Leaf</tissue>
    </source>
</reference>
<comment type="similarity">
    <text evidence="2">Belongs to the NDRG family.</text>
</comment>
<name>A0A8T2AZJ5_9BRAS</name>
<dbReference type="Pfam" id="PF03107">
    <property type="entry name" value="C1_2"/>
    <property type="match status" value="5"/>
</dbReference>
<dbReference type="SMART" id="SM00343">
    <property type="entry name" value="ZnF_C2HC"/>
    <property type="match status" value="2"/>
</dbReference>
<evidence type="ECO:0000256" key="2">
    <source>
        <dbReference type="ARBA" id="ARBA00005598"/>
    </source>
</evidence>
<dbReference type="GO" id="GO:0009753">
    <property type="term" value="P:response to jasmonic acid"/>
    <property type="evidence" value="ECO:0007669"/>
    <property type="project" value="UniProtKB-ARBA"/>
</dbReference>
<evidence type="ECO:0000313" key="12">
    <source>
        <dbReference type="EMBL" id="KAG7579761.1"/>
    </source>
</evidence>
<keyword evidence="8" id="KW-0862">Zinc</keyword>
<evidence type="ECO:0000256" key="8">
    <source>
        <dbReference type="ARBA" id="ARBA00022833"/>
    </source>
</evidence>
<protein>
    <submittedName>
        <fullName evidence="12">Alpha/Beta hydrolase fold</fullName>
    </submittedName>
</protein>
<evidence type="ECO:0000256" key="6">
    <source>
        <dbReference type="ARBA" id="ARBA00022737"/>
    </source>
</evidence>
<accession>A0A8T2AZJ5</accession>
<keyword evidence="7" id="KW-0863">Zinc-finger</keyword>
<evidence type="ECO:0000256" key="9">
    <source>
        <dbReference type="SAM" id="MobiDB-lite"/>
    </source>
</evidence>
<dbReference type="InterPro" id="IPR002219">
    <property type="entry name" value="PKC_DAG/PE"/>
</dbReference>
<evidence type="ECO:0000256" key="5">
    <source>
        <dbReference type="ARBA" id="ARBA00022723"/>
    </source>
</evidence>
<dbReference type="Pfam" id="PF13966">
    <property type="entry name" value="zf-RVT"/>
    <property type="match status" value="1"/>
</dbReference>
<comment type="subcellular location">
    <subcellularLocation>
        <location evidence="1">Cytoplasm</location>
    </subcellularLocation>
</comment>
<dbReference type="GO" id="GO:2000012">
    <property type="term" value="P:regulation of auxin polar transport"/>
    <property type="evidence" value="ECO:0007669"/>
    <property type="project" value="UniProtKB-ARBA"/>
</dbReference>
<dbReference type="GO" id="GO:0008270">
    <property type="term" value="F:zinc ion binding"/>
    <property type="evidence" value="ECO:0007669"/>
    <property type="project" value="UniProtKB-KW"/>
</dbReference>
<dbReference type="Pfam" id="PF22926">
    <property type="entry name" value="C1-like_CT"/>
    <property type="match status" value="1"/>
</dbReference>
<keyword evidence="12" id="KW-0378">Hydrolase</keyword>
<feature type="compositionally biased region" description="Polar residues" evidence="9">
    <location>
        <begin position="844"/>
        <end position="856"/>
    </location>
</feature>
<dbReference type="FunFam" id="3.40.50.1820:FF:000144">
    <property type="entry name" value="Ndr family protein"/>
    <property type="match status" value="1"/>
</dbReference>
<feature type="domain" description="Phorbol-ester/DAG-type" evidence="10">
    <location>
        <begin position="151"/>
        <end position="206"/>
    </location>
</feature>
<dbReference type="InterPro" id="IPR001878">
    <property type="entry name" value="Znf_CCHC"/>
</dbReference>
<dbReference type="PANTHER" id="PTHR11034">
    <property type="entry name" value="N-MYC DOWNSTREAM REGULATED"/>
    <property type="match status" value="1"/>
</dbReference>
<dbReference type="PROSITE" id="PS50081">
    <property type="entry name" value="ZF_DAG_PE_2"/>
    <property type="match status" value="1"/>
</dbReference>
<feature type="compositionally biased region" description="Acidic residues" evidence="9">
    <location>
        <begin position="931"/>
        <end position="945"/>
    </location>
</feature>
<dbReference type="InterPro" id="IPR054483">
    <property type="entry name" value="DC1-like_CT"/>
</dbReference>
<dbReference type="InterPro" id="IPR000477">
    <property type="entry name" value="RT_dom"/>
</dbReference>
<gene>
    <name evidence="12" type="ORF">ISN45_Aa03g038800</name>
</gene>
<feature type="domain" description="Reverse transcriptase" evidence="11">
    <location>
        <begin position="1440"/>
        <end position="1717"/>
    </location>
</feature>
<keyword evidence="5" id="KW-0479">Metal-binding</keyword>
<dbReference type="Pfam" id="PF00078">
    <property type="entry name" value="RVT_1"/>
    <property type="match status" value="1"/>
</dbReference>
<dbReference type="GO" id="GO:0003676">
    <property type="term" value="F:nucleic acid binding"/>
    <property type="evidence" value="ECO:0007669"/>
    <property type="project" value="InterPro"/>
</dbReference>
<dbReference type="EMBL" id="JAEFBK010000008">
    <property type="protein sequence ID" value="KAG7579761.1"/>
    <property type="molecule type" value="Genomic_DNA"/>
</dbReference>
<feature type="compositionally biased region" description="Basic residues" evidence="9">
    <location>
        <begin position="441"/>
        <end position="451"/>
    </location>
</feature>
<evidence type="ECO:0000256" key="3">
    <source>
        <dbReference type="ARBA" id="ARBA00022490"/>
    </source>
</evidence>
<keyword evidence="3" id="KW-0963">Cytoplasm</keyword>
<dbReference type="GO" id="GO:0005737">
    <property type="term" value="C:cytoplasm"/>
    <property type="evidence" value="ECO:0007669"/>
    <property type="project" value="UniProtKB-SubCell"/>
</dbReference>
<evidence type="ECO:0000256" key="4">
    <source>
        <dbReference type="ARBA" id="ARBA00022604"/>
    </source>
</evidence>
<dbReference type="InterPro" id="IPR001965">
    <property type="entry name" value="Znf_PHD"/>
</dbReference>
<feature type="region of interest" description="Disordered" evidence="9">
    <location>
        <begin position="923"/>
        <end position="945"/>
    </location>
</feature>
<comment type="caution">
    <text evidence="12">The sequence shown here is derived from an EMBL/GenBank/DDBJ whole genome shotgun (WGS) entry which is preliminary data.</text>
</comment>
<proteinExistence type="inferred from homology"/>
<dbReference type="GO" id="GO:0016787">
    <property type="term" value="F:hydrolase activity"/>
    <property type="evidence" value="ECO:0007669"/>
    <property type="project" value="UniProtKB-KW"/>
</dbReference>
<evidence type="ECO:0000259" key="11">
    <source>
        <dbReference type="PROSITE" id="PS50878"/>
    </source>
</evidence>
<dbReference type="Proteomes" id="UP000694240">
    <property type="component" value="Chromosome 8"/>
</dbReference>
<keyword evidence="4" id="KW-0341">Growth regulation</keyword>
<organism evidence="12 13">
    <name type="scientific">Arabidopsis thaliana x Arabidopsis arenosa</name>
    <dbReference type="NCBI Taxonomy" id="1240361"/>
    <lineage>
        <taxon>Eukaryota</taxon>
        <taxon>Viridiplantae</taxon>
        <taxon>Streptophyta</taxon>
        <taxon>Embryophyta</taxon>
        <taxon>Tracheophyta</taxon>
        <taxon>Spermatophyta</taxon>
        <taxon>Magnoliopsida</taxon>
        <taxon>eudicotyledons</taxon>
        <taxon>Gunneridae</taxon>
        <taxon>Pentapetalae</taxon>
        <taxon>rosids</taxon>
        <taxon>malvids</taxon>
        <taxon>Brassicales</taxon>
        <taxon>Brassicaceae</taxon>
        <taxon>Camelineae</taxon>
        <taxon>Arabidopsis</taxon>
    </lineage>
</organism>
<feature type="region of interest" description="Disordered" evidence="9">
    <location>
        <begin position="818"/>
        <end position="859"/>
    </location>
</feature>
<dbReference type="PROSITE" id="PS50878">
    <property type="entry name" value="RT_POL"/>
    <property type="match status" value="1"/>
</dbReference>
<dbReference type="Pfam" id="PF03372">
    <property type="entry name" value="Exo_endo_phos"/>
    <property type="match status" value="1"/>
</dbReference>
<dbReference type="Pfam" id="PF14111">
    <property type="entry name" value="DUF4283"/>
    <property type="match status" value="1"/>
</dbReference>
<evidence type="ECO:0000256" key="7">
    <source>
        <dbReference type="ARBA" id="ARBA00022771"/>
    </source>
</evidence>
<dbReference type="Pfam" id="PF03096">
    <property type="entry name" value="Ndr"/>
    <property type="match status" value="1"/>
</dbReference>
<keyword evidence="6" id="KW-0677">Repeat</keyword>
<dbReference type="CDD" id="cd01650">
    <property type="entry name" value="RT_nLTR_like"/>
    <property type="match status" value="1"/>
</dbReference>
<dbReference type="InterPro" id="IPR004146">
    <property type="entry name" value="DC1"/>
</dbReference>
<evidence type="ECO:0000259" key="10">
    <source>
        <dbReference type="PROSITE" id="PS50081"/>
    </source>
</evidence>
<evidence type="ECO:0000313" key="13">
    <source>
        <dbReference type="Proteomes" id="UP000694240"/>
    </source>
</evidence>
<feature type="region of interest" description="Disordered" evidence="9">
    <location>
        <begin position="422"/>
        <end position="492"/>
    </location>
</feature>
<dbReference type="InterPro" id="IPR005135">
    <property type="entry name" value="Endo/exonuclease/phosphatase"/>
</dbReference>
<sequence>MSNPPPLGVVSSTTHEHQLHLVPRHIDFTCNACGTQGDRSPYFCLQCNFMIHRECIDLPRVININRHDHRISYTRRLGHGKWQCRVCRKKVDGFYGAYSCSSKCSNYVVHSRCATRNDVWDMIELEGMPEEEEISPFQMIDDNTIKHFSHDHNLRINKEGMILHENTFCQACVFQICSEPFYSCEQCDFILHQKCANLPRKKRHVCDNQAFTLETNFEGGEFKCHLCNQRFTGFRYMPLTGVKCLDVRCGSISEPFPHGSHQHPLYYSNDMSKSCTACGERINRGRLSCDECDFNLDFKCALLPEKVMRHRYDDHPLFLSYGESSVDGEEYWCEACETKVNPKKWFYTCNDCGVTLHISCVVGDFSYAMPVSVRSSDAKVVFNASICRPLCIMCTSRCMPPSILQGDKVTTFSVVRRRLSRRRNPFPPSFSGPPHLMGKTKPPKKPKKSPKKPSPARSSPPKETSLPSVPDVAPVVNVSAGPSPCSPPTTNAQSTVDLTDLAIPENLDLSLVLVASDPKNVDAVKVVPTTEPATMSASMEKDLTSSTPNITANANKVANPVPVKANPTSAADLWTSLVKGPSKSLKKKGTAFILPSGEACVKIPNAVIERNRKSWEPFILGQFYSEPPSQGTIHNIVNGIWSKQHRDVAVSKMEGNAFLFRIPNSFTRNRVLTQRLWQIEGQTMFVAKWDPGVIPVKPELTSAPIWLELRNVPFQFFNEESLEHIAGLVGEPKCLHPATANKTNLEVAKVFTLIDPRKPLPEAVNVQFESGEISRVLVSSPWMPPVCSFCKEIGHSLRHCRKAPIACKACSSTTHKVEQCPRRTETGPNRRKNQRRNRSKTPVRESTTPHAHTNGTHLAAKEWAVKVPVVGSNEAAKSLQPVSLCAQPAGLSLGCSKNLLQGETSEKRSEVGAAVPSAVLAHKVSDHTTESEVEEDSSDVMSSDPDERDFVEVLSKRQRKVLRGNHRSGFKKWLKVNKPIFGGIIETHVKQPKEKKFISDLLPGWLLEENYGFSVLGKIWVVWHPSVKVVVISKSLQMITCEVLLPDSPSWLVISIVYASNEDCIRKELWAELSDLASSPSMLNKPWMVLGDFNQILHPIEHSSVVSMNVNRRIRDFRDCLLDSDLADLVFKGNTYTWWNKSDTNPVAKKLDRILVNDSWISLFPASYGVFGQPDFSDHASCSVALEGMNTIVKSPFKFFNYLLQNPGFIHLIREHWYSINVVGSAMFRVSRKLKILKSHIRSFSRDNYSDLEKRVLEAHVKLLHRQNQTLADPSRSNAALELEAQRKWLTLSKAEEGYFHQKSRITWLDVGDSNSAYFHRMADSRKSINSIHFLETDNGARIETQQGIKDHCVDYFETLLGGDVDPPMLVQSDMNLLLSFRCSQGQIEDLEKSFSNQEIKEAFLSLPRNKTSGPDGFSAEFFIGTWDIVGPEVTAAVQEFFSSGQLLQQWNATTLVLIPKTTNACRTTDFRPISCLNTMYKVIAKLLTSRLQRLLSKVISHSQSAFLPGRLLAENVLLATEIVHGYNWRNIEPRGMLKVDLRKAFDSVKWDFILSALKALDIPERFINWVHQCISTPTFTISVNGSSGGYFKSTRGLRQGDPLSPYLFVLAMEVFSKLLHSRFQAGYIHYHPKTNDLSISHLMFADDVMIFFDGGCSSLHGISEALDDFASWSGLQVNKNKTHLYLAGVDPIESNSISGFGYPIGSLPIRYLGLPLMSRKLRISEYEPLLEKLCSRFRSWAVKCLSFAGRVQLIASVISGIVAFWISTFMLPQGCIKKIEALCSRFLWSGNIDVGKGAKVSWAGVCLPKAEGGVGLRRFSVWNKVLCLKLVWLLFAENDSLWSAWHKHHHLIGRSLWEIQESSRDSWTWRTILKLRPLAKQFLRSRIGNGLNTSFWFDIWTPLGSLIETIGAEGPRMLRIPANAKVADACSHDGWILAHPRSEDAVSLHTYLTTVPLPTLSSNEDSVEWVVNEVDCSGFSSALTWEALRPREVEKDWADAIWFKGVVPRNAFNMWVAHLDRLPTRQRLAAWGVAPSSLCCLCSTMTETRDHLLVSCAFASVIWRLVFSRLSPNHRLICSWSELLSWMRSSSTNSHSILRKVAAHACVYHIWKQRNNALHNLQFITPLIIFKLIDREKEQERRSLWGLVSRVMVGLNDVVSLDIEEIYNGGKEHHVKTCHGSVSVVVYGDQEKPALITYPDVALNYMSCFQGLFLCPEAVSLLLHNFCIYHISPPGHEFGAAPVCSNDPSPSVEDLADQILEVLNFFSLEAVMCMGITAGAYILSLFAIKHKERVLGLILISPLCKAPSWSEWFYYKVVSNLLYYYGMSGLLKDIFLQRYFSKEARGSSEVPERDVVHECRRLLGERHGSSLMRFLEAVNRRHDLTDGLKSLKCRTLIFVGDQSPFHSETLHMVTALDRKYSALVEVQACGSMVTEEQPHAMLIPMEFFFMGFGLYRPGRVSDSPRSPLSPSCISPELLSPESLGLKLKPIKTRVPTKC</sequence>
<dbReference type="InterPro" id="IPR004142">
    <property type="entry name" value="NDRG"/>
</dbReference>
<dbReference type="SMART" id="SM00249">
    <property type="entry name" value="PHD"/>
    <property type="match status" value="3"/>
</dbReference>
<keyword evidence="13" id="KW-1185">Reference proteome</keyword>
<feature type="compositionally biased region" description="Basic residues" evidence="9">
    <location>
        <begin position="829"/>
        <end position="841"/>
    </location>
</feature>
<dbReference type="InterPro" id="IPR026960">
    <property type="entry name" value="RVT-Znf"/>
</dbReference>